<proteinExistence type="predicted"/>
<sequence length="142" mass="14974">MQHSLATELLLLFSLLSRGSAIEVLAVTINGAAVARSPWVWPDHGRHLIPTLEDHHGCDVLLPISAVFAVFCGRPAARPCCGSLLDRAGTLKQNPKVKWGSASSACGSEDDTLPHGSSSLLWAWCLVEDGPDSGSKPHGPSS</sequence>
<reference evidence="1" key="1">
    <citation type="submission" date="2020-11" db="EMBL/GenBank/DDBJ databases">
        <authorList>
            <person name="Tran Van P."/>
        </authorList>
    </citation>
    <scope>NUCLEOTIDE SEQUENCE</scope>
</reference>
<evidence type="ECO:0000313" key="1">
    <source>
        <dbReference type="EMBL" id="CAD7222932.1"/>
    </source>
</evidence>
<name>A0A7R8ZJY9_9CRUS</name>
<dbReference type="EMBL" id="OB660125">
    <property type="protein sequence ID" value="CAD7222932.1"/>
    <property type="molecule type" value="Genomic_DNA"/>
</dbReference>
<dbReference type="AlphaFoldDB" id="A0A7R8ZJY9"/>
<gene>
    <name evidence="1" type="ORF">CTOB1V02_LOCUS928</name>
</gene>
<accession>A0A7R8ZJY9</accession>
<protein>
    <submittedName>
        <fullName evidence="1">Uncharacterized protein</fullName>
    </submittedName>
</protein>
<organism evidence="1">
    <name type="scientific">Cyprideis torosa</name>
    <dbReference type="NCBI Taxonomy" id="163714"/>
    <lineage>
        <taxon>Eukaryota</taxon>
        <taxon>Metazoa</taxon>
        <taxon>Ecdysozoa</taxon>
        <taxon>Arthropoda</taxon>
        <taxon>Crustacea</taxon>
        <taxon>Oligostraca</taxon>
        <taxon>Ostracoda</taxon>
        <taxon>Podocopa</taxon>
        <taxon>Podocopida</taxon>
        <taxon>Cytherocopina</taxon>
        <taxon>Cytheroidea</taxon>
        <taxon>Cytherideidae</taxon>
        <taxon>Cyprideis</taxon>
    </lineage>
</organism>